<dbReference type="Proteomes" id="UP001396334">
    <property type="component" value="Unassembled WGS sequence"/>
</dbReference>
<reference evidence="1 2" key="1">
    <citation type="journal article" date="2024" name="G3 (Bethesda)">
        <title>Genome assembly of Hibiscus sabdariffa L. provides insights into metabolisms of medicinal natural products.</title>
        <authorList>
            <person name="Kim T."/>
        </authorList>
    </citation>
    <scope>NUCLEOTIDE SEQUENCE [LARGE SCALE GENOMIC DNA]</scope>
    <source>
        <strain evidence="1">TK-2024</strain>
        <tissue evidence="1">Old leaves</tissue>
    </source>
</reference>
<accession>A0ABR2QNT1</accession>
<evidence type="ECO:0000313" key="2">
    <source>
        <dbReference type="Proteomes" id="UP001396334"/>
    </source>
</evidence>
<comment type="caution">
    <text evidence="1">The sequence shown here is derived from an EMBL/GenBank/DDBJ whole genome shotgun (WGS) entry which is preliminary data.</text>
</comment>
<dbReference type="EMBL" id="JBBPBN010000035">
    <property type="protein sequence ID" value="KAK9002312.1"/>
    <property type="molecule type" value="Genomic_DNA"/>
</dbReference>
<organism evidence="1 2">
    <name type="scientific">Hibiscus sabdariffa</name>
    <name type="common">roselle</name>
    <dbReference type="NCBI Taxonomy" id="183260"/>
    <lineage>
        <taxon>Eukaryota</taxon>
        <taxon>Viridiplantae</taxon>
        <taxon>Streptophyta</taxon>
        <taxon>Embryophyta</taxon>
        <taxon>Tracheophyta</taxon>
        <taxon>Spermatophyta</taxon>
        <taxon>Magnoliopsida</taxon>
        <taxon>eudicotyledons</taxon>
        <taxon>Gunneridae</taxon>
        <taxon>Pentapetalae</taxon>
        <taxon>rosids</taxon>
        <taxon>malvids</taxon>
        <taxon>Malvales</taxon>
        <taxon>Malvaceae</taxon>
        <taxon>Malvoideae</taxon>
        <taxon>Hibiscus</taxon>
    </lineage>
</organism>
<protein>
    <submittedName>
        <fullName evidence="1">Uncharacterized protein</fullName>
    </submittedName>
</protein>
<sequence length="124" mass="13448">MGNGHSLLFWSDCWVSNIGRLDCLALPQASIDPQTRVIDLVGHDGSWNWDLLRELIVPHALDAVLKLSNGGQQRIDALDAQAFEAFLGTVGGSLEEVIPKEGQMGHGGYVVMVTIVGKALELQR</sequence>
<evidence type="ECO:0000313" key="1">
    <source>
        <dbReference type="EMBL" id="KAK9002312.1"/>
    </source>
</evidence>
<gene>
    <name evidence="1" type="ORF">V6N11_024996</name>
</gene>
<name>A0ABR2QNT1_9ROSI</name>
<keyword evidence="2" id="KW-1185">Reference proteome</keyword>
<proteinExistence type="predicted"/>